<feature type="compositionally biased region" description="Pro residues" evidence="1">
    <location>
        <begin position="99"/>
        <end position="115"/>
    </location>
</feature>
<dbReference type="PANTHER" id="PTHR12323:SF0">
    <property type="entry name" value="CALCIUM HOMEOSTASIS ENDOPLASMIC RETICULUM PROTEIN"/>
    <property type="match status" value="1"/>
</dbReference>
<feature type="region of interest" description="Disordered" evidence="1">
    <location>
        <begin position="70"/>
        <end position="115"/>
    </location>
</feature>
<sequence>MEVVPPNDIELRNIIDKLAEFVARNGPEFESMTKTKQKGNAKFAFLYGGEYYNYYQYKVATKQQALMKQQGGGMNPFNQQQQQNQQSQNSNQMPQIWSNPPPGPQVAPQQPPPQPAINAQIAAQIEAITTQQNALREQIRQSDINLQAQHGVLLQQQQVQIDEAVTRAQNDALVKQSDEHKISLSDFDAILQPIIDSCTKDSISNGM</sequence>
<feature type="compositionally biased region" description="Low complexity" evidence="1">
    <location>
        <begin position="75"/>
        <end position="95"/>
    </location>
</feature>
<dbReference type="EMBL" id="HBUE01039369">
    <property type="protein sequence ID" value="CAG6460079.1"/>
    <property type="molecule type" value="Transcribed_RNA"/>
</dbReference>
<dbReference type="EMBL" id="HBUE01039375">
    <property type="protein sequence ID" value="CAG6460081.1"/>
    <property type="molecule type" value="Transcribed_RNA"/>
</dbReference>
<organism evidence="3">
    <name type="scientific">Culex pipiens</name>
    <name type="common">House mosquito</name>
    <dbReference type="NCBI Taxonomy" id="7175"/>
    <lineage>
        <taxon>Eukaryota</taxon>
        <taxon>Metazoa</taxon>
        <taxon>Ecdysozoa</taxon>
        <taxon>Arthropoda</taxon>
        <taxon>Hexapoda</taxon>
        <taxon>Insecta</taxon>
        <taxon>Pterygota</taxon>
        <taxon>Neoptera</taxon>
        <taxon>Endopterygota</taxon>
        <taxon>Diptera</taxon>
        <taxon>Nematocera</taxon>
        <taxon>Culicoidea</taxon>
        <taxon>Culicidae</taxon>
        <taxon>Culicinae</taxon>
        <taxon>Culicini</taxon>
        <taxon>Culex</taxon>
        <taxon>Culex</taxon>
    </lineage>
</organism>
<dbReference type="GO" id="GO:0048471">
    <property type="term" value="C:perinuclear region of cytoplasm"/>
    <property type="evidence" value="ECO:0007669"/>
    <property type="project" value="TreeGrafter"/>
</dbReference>
<feature type="domain" description="SURP motif" evidence="2">
    <location>
        <begin position="14"/>
        <end position="56"/>
    </location>
</feature>
<dbReference type="SUPFAM" id="SSF109905">
    <property type="entry name" value="Surp module (SWAP domain)"/>
    <property type="match status" value="1"/>
</dbReference>
<dbReference type="PROSITE" id="PS50128">
    <property type="entry name" value="SURP"/>
    <property type="match status" value="1"/>
</dbReference>
<evidence type="ECO:0000256" key="1">
    <source>
        <dbReference type="SAM" id="MobiDB-lite"/>
    </source>
</evidence>
<accession>A0A8D8AN27</accession>
<dbReference type="PANTHER" id="PTHR12323">
    <property type="entry name" value="SR-RELATED CTD ASSOCIATED FACTOR 6"/>
    <property type="match status" value="1"/>
</dbReference>
<dbReference type="Gene3D" id="1.10.10.790">
    <property type="entry name" value="Surp module"/>
    <property type="match status" value="1"/>
</dbReference>
<name>A0A8D8AN27_CULPI</name>
<dbReference type="GO" id="GO:0006874">
    <property type="term" value="P:intracellular calcium ion homeostasis"/>
    <property type="evidence" value="ECO:0007669"/>
    <property type="project" value="TreeGrafter"/>
</dbReference>
<protein>
    <submittedName>
        <fullName evidence="3">Calcium homeostasis endoplasmic reticulum protein</fullName>
    </submittedName>
</protein>
<dbReference type="EMBL" id="HBUE01039366">
    <property type="protein sequence ID" value="CAG6460077.1"/>
    <property type="molecule type" value="Transcribed_RNA"/>
</dbReference>
<dbReference type="GO" id="GO:0003723">
    <property type="term" value="F:RNA binding"/>
    <property type="evidence" value="ECO:0007669"/>
    <property type="project" value="InterPro"/>
</dbReference>
<dbReference type="InterPro" id="IPR035967">
    <property type="entry name" value="SWAP/Surp_sf"/>
</dbReference>
<dbReference type="Pfam" id="PF01805">
    <property type="entry name" value="Surp"/>
    <property type="match status" value="1"/>
</dbReference>
<reference evidence="3" key="1">
    <citation type="submission" date="2021-05" db="EMBL/GenBank/DDBJ databases">
        <authorList>
            <person name="Alioto T."/>
            <person name="Alioto T."/>
            <person name="Gomez Garrido J."/>
        </authorList>
    </citation>
    <scope>NUCLEOTIDE SEQUENCE</scope>
</reference>
<dbReference type="SMART" id="SM00648">
    <property type="entry name" value="SWAP"/>
    <property type="match status" value="1"/>
</dbReference>
<dbReference type="EMBL" id="HBUE01039383">
    <property type="protein sequence ID" value="CAG6460082.1"/>
    <property type="molecule type" value="Transcribed_RNA"/>
</dbReference>
<dbReference type="InterPro" id="IPR000061">
    <property type="entry name" value="Surp"/>
</dbReference>
<dbReference type="GO" id="GO:0006396">
    <property type="term" value="P:RNA processing"/>
    <property type="evidence" value="ECO:0007669"/>
    <property type="project" value="InterPro"/>
</dbReference>
<evidence type="ECO:0000313" key="3">
    <source>
        <dbReference type="EMBL" id="CAG6460082.1"/>
    </source>
</evidence>
<proteinExistence type="predicted"/>
<evidence type="ECO:0000259" key="2">
    <source>
        <dbReference type="PROSITE" id="PS50128"/>
    </source>
</evidence>
<dbReference type="AlphaFoldDB" id="A0A8D8AN27"/>